<evidence type="ECO:0000313" key="4">
    <source>
        <dbReference type="Proteomes" id="UP001229251"/>
    </source>
</evidence>
<protein>
    <submittedName>
        <fullName evidence="3">Phage tail spike protein</fullName>
    </submittedName>
</protein>
<dbReference type="Proteomes" id="UP001229251">
    <property type="component" value="Unassembled WGS sequence"/>
</dbReference>
<feature type="coiled-coil region" evidence="1">
    <location>
        <begin position="456"/>
        <end position="522"/>
    </location>
</feature>
<organism evidence="3 4">
    <name type="scientific">Facklamia hominis</name>
    <dbReference type="NCBI Taxonomy" id="178214"/>
    <lineage>
        <taxon>Bacteria</taxon>
        <taxon>Bacillati</taxon>
        <taxon>Bacillota</taxon>
        <taxon>Bacilli</taxon>
        <taxon>Lactobacillales</taxon>
        <taxon>Aerococcaceae</taxon>
        <taxon>Facklamia</taxon>
    </lineage>
</organism>
<proteinExistence type="predicted"/>
<keyword evidence="1" id="KW-0175">Coiled coil</keyword>
<dbReference type="InterPro" id="IPR010572">
    <property type="entry name" value="Tail_dom"/>
</dbReference>
<accession>A0AAJ1Q6R9</accession>
<feature type="domain" description="Tail spike" evidence="2">
    <location>
        <begin position="116"/>
        <end position="365"/>
    </location>
</feature>
<comment type="caution">
    <text evidence="3">The sequence shown here is derived from an EMBL/GenBank/DDBJ whole genome shotgun (WGS) entry which is preliminary data.</text>
</comment>
<evidence type="ECO:0000256" key="1">
    <source>
        <dbReference type="SAM" id="Coils"/>
    </source>
</evidence>
<reference evidence="3" key="1">
    <citation type="submission" date="2023-05" db="EMBL/GenBank/DDBJ databases">
        <title>Cataloging the Phylogenetic Diversity of Human Bladder Bacteria.</title>
        <authorList>
            <person name="Du J."/>
        </authorList>
    </citation>
    <scope>NUCLEOTIDE SEQUENCE</scope>
    <source>
        <strain evidence="3">UMB1231</strain>
    </source>
</reference>
<dbReference type="NCBIfam" id="TIGR01665">
    <property type="entry name" value="put_anti_recept"/>
    <property type="match status" value="1"/>
</dbReference>
<sequence>MIYLFNNQEKLLKILSEKTLKSVEQVQTLTDEKYISDKLFVELRNVDDELLSEVEYVAIHNAENPQKFDLYFLLRFSHEGEITVLSCVQSGIEELMKTPVYDIRPTGDVRLHAERILKDSRWTVQYTPSKPNITRTYYYEDAFTALKKLCASFNVEMQFHVEINNNRIGNRYIEFKNRIGTATHKRVTYGHNALSIVKETQRDDIYTAMIGRGRGEQVSEAGQENPDGKVQERDGYGRKITFEDIVWSKAKGNPVDKPKGQKYIELPEATAQFGIITDKGAVPKIGFVEFDTEDKNDLIQRTYETLLEYSRPRIELKTSAVYLDARIGDTVRVVRHDLGIDYPVRVFEVKWDRLTDSVIELKLGDILHESASKRQSRMMNAIRDAVAEGQDELADKILDHLPSADGFNTNWYSLTEPKNPRIGDIWFAPDPEKEGHYIMYSWDGTIWQELIRTKNWKVVSEKLKQLETQATEANQKAEQIQSESAKKLAEFEQQLKALGLPTESIEQTLDQLRQQLDQVSSRTNATLDMIGNDGVTRYNKNLLKGEFKRTVDYDDGKTSIVANDGGFKKGQTYTISFDAVCKLILQSELTLDFVTPAINRGVSFELVPKRKRLQTYTQSTKAKQWKKSIHQDRYTATFTSDWYKTIRTMINHNGITKRAIDLSYRDYVEDNITTDRQLEWSNDYDLIVQSAL</sequence>
<gene>
    <name evidence="3" type="ORF">QP433_08000</name>
</gene>
<dbReference type="InterPro" id="IPR007119">
    <property type="entry name" value="Phage_tail_spike_N"/>
</dbReference>
<evidence type="ECO:0000259" key="2">
    <source>
        <dbReference type="Pfam" id="PF06605"/>
    </source>
</evidence>
<dbReference type="EMBL" id="JASOOE010000018">
    <property type="protein sequence ID" value="MDK7187922.1"/>
    <property type="molecule type" value="Genomic_DNA"/>
</dbReference>
<dbReference type="RefSeq" id="WP_285066337.1">
    <property type="nucleotide sequence ID" value="NZ_JASOOE010000018.1"/>
</dbReference>
<name>A0AAJ1Q6R9_9LACT</name>
<evidence type="ECO:0000313" key="3">
    <source>
        <dbReference type="EMBL" id="MDK7187922.1"/>
    </source>
</evidence>
<dbReference type="AlphaFoldDB" id="A0AAJ1Q6R9"/>
<dbReference type="Pfam" id="PF06605">
    <property type="entry name" value="Prophage_tail"/>
    <property type="match status" value="1"/>
</dbReference>